<dbReference type="InterPro" id="IPR022780">
    <property type="entry name" value="Dynein_light_int_chain"/>
</dbReference>
<evidence type="ECO:0000256" key="15">
    <source>
        <dbReference type="SAM" id="MobiDB-lite"/>
    </source>
</evidence>
<dbReference type="PANTHER" id="PTHR13236:SF0">
    <property type="entry name" value="CYTOPLASMIC DYNEIN 2 LIGHT INTERMEDIATE CHAIN 1"/>
    <property type="match status" value="1"/>
</dbReference>
<proteinExistence type="inferred from homology"/>
<evidence type="ECO:0000256" key="4">
    <source>
        <dbReference type="ARBA" id="ARBA00006831"/>
    </source>
</evidence>
<evidence type="ECO:0000256" key="8">
    <source>
        <dbReference type="ARBA" id="ARBA00022701"/>
    </source>
</evidence>
<comment type="caution">
    <text evidence="16">The sequence shown here is derived from an EMBL/GenBank/DDBJ whole genome shotgun (WGS) entry which is preliminary data.</text>
</comment>
<dbReference type="GO" id="GO:0005813">
    <property type="term" value="C:centrosome"/>
    <property type="evidence" value="ECO:0007669"/>
    <property type="project" value="UniProtKB-SubCell"/>
</dbReference>
<keyword evidence="7" id="KW-0963">Cytoplasm</keyword>
<dbReference type="InterPro" id="IPR040045">
    <property type="entry name" value="DYNC2LI1"/>
</dbReference>
<dbReference type="GO" id="GO:0035735">
    <property type="term" value="P:intraciliary transport involved in cilium assembly"/>
    <property type="evidence" value="ECO:0007669"/>
    <property type="project" value="InterPro"/>
</dbReference>
<evidence type="ECO:0000256" key="13">
    <source>
        <dbReference type="ARBA" id="ARBA00023212"/>
    </source>
</evidence>
<evidence type="ECO:0000256" key="12">
    <source>
        <dbReference type="ARBA" id="ARBA00023175"/>
    </source>
</evidence>
<evidence type="ECO:0000256" key="9">
    <source>
        <dbReference type="ARBA" id="ARBA00022794"/>
    </source>
</evidence>
<gene>
    <name evidence="16" type="ORF">OFUS_LOCUS17504</name>
</gene>
<dbReference type="GO" id="GO:0045504">
    <property type="term" value="F:dynein heavy chain binding"/>
    <property type="evidence" value="ECO:0007669"/>
    <property type="project" value="TreeGrafter"/>
</dbReference>
<dbReference type="OrthoDB" id="10263060at2759"/>
<evidence type="ECO:0000256" key="11">
    <source>
        <dbReference type="ARBA" id="ARBA00023069"/>
    </source>
</evidence>
<accession>A0A8S4PH92</accession>
<evidence type="ECO:0000256" key="7">
    <source>
        <dbReference type="ARBA" id="ARBA00022490"/>
    </source>
</evidence>
<dbReference type="EMBL" id="CAIIXF020000008">
    <property type="protein sequence ID" value="CAH1792548.1"/>
    <property type="molecule type" value="Genomic_DNA"/>
</dbReference>
<name>A0A8S4PH92_OWEFU</name>
<evidence type="ECO:0000256" key="2">
    <source>
        <dbReference type="ARBA" id="ARBA00004300"/>
    </source>
</evidence>
<dbReference type="GO" id="GO:0005930">
    <property type="term" value="C:axoneme"/>
    <property type="evidence" value="ECO:0007669"/>
    <property type="project" value="UniProtKB-SubCell"/>
</dbReference>
<keyword evidence="17" id="KW-1185">Reference proteome</keyword>
<dbReference type="Proteomes" id="UP000749559">
    <property type="component" value="Unassembled WGS sequence"/>
</dbReference>
<keyword evidence="11" id="KW-0969">Cilium</keyword>
<dbReference type="GO" id="GO:0005874">
    <property type="term" value="C:microtubule"/>
    <property type="evidence" value="ECO:0007669"/>
    <property type="project" value="UniProtKB-KW"/>
</dbReference>
<evidence type="ECO:0000256" key="10">
    <source>
        <dbReference type="ARBA" id="ARBA00023017"/>
    </source>
</evidence>
<dbReference type="GO" id="GO:0005868">
    <property type="term" value="C:cytoplasmic dynein complex"/>
    <property type="evidence" value="ECO:0007669"/>
    <property type="project" value="InterPro"/>
</dbReference>
<evidence type="ECO:0000256" key="6">
    <source>
        <dbReference type="ARBA" id="ARBA00022473"/>
    </source>
</evidence>
<dbReference type="Pfam" id="PF05783">
    <property type="entry name" value="DLIC"/>
    <property type="match status" value="1"/>
</dbReference>
<keyword evidence="12" id="KW-0505">Motor protein</keyword>
<keyword evidence="6" id="KW-0217">Developmental protein</keyword>
<evidence type="ECO:0000256" key="14">
    <source>
        <dbReference type="ARBA" id="ARBA00023273"/>
    </source>
</evidence>
<reference evidence="16" key="1">
    <citation type="submission" date="2022-03" db="EMBL/GenBank/DDBJ databases">
        <authorList>
            <person name="Martin C."/>
        </authorList>
    </citation>
    <scope>NUCLEOTIDE SEQUENCE</scope>
</reference>
<keyword evidence="13" id="KW-0206">Cytoskeleton</keyword>
<dbReference type="InterPro" id="IPR027417">
    <property type="entry name" value="P-loop_NTPase"/>
</dbReference>
<dbReference type="GO" id="GO:0036064">
    <property type="term" value="C:ciliary basal body"/>
    <property type="evidence" value="ECO:0007669"/>
    <property type="project" value="TreeGrafter"/>
</dbReference>
<protein>
    <recommendedName>
        <fullName evidence="5">Cytoplasmic dynein 2 light intermediate chain 1</fullName>
    </recommendedName>
</protein>
<keyword evidence="9" id="KW-0970">Cilium biogenesis/degradation</keyword>
<evidence type="ECO:0000256" key="3">
    <source>
        <dbReference type="ARBA" id="ARBA00004430"/>
    </source>
</evidence>
<organism evidence="16 17">
    <name type="scientific">Owenia fusiformis</name>
    <name type="common">Polychaete worm</name>
    <dbReference type="NCBI Taxonomy" id="6347"/>
    <lineage>
        <taxon>Eukaryota</taxon>
        <taxon>Metazoa</taxon>
        <taxon>Spiralia</taxon>
        <taxon>Lophotrochozoa</taxon>
        <taxon>Annelida</taxon>
        <taxon>Polychaeta</taxon>
        <taxon>Sedentaria</taxon>
        <taxon>Canalipalpata</taxon>
        <taxon>Sabellida</taxon>
        <taxon>Oweniida</taxon>
        <taxon>Oweniidae</taxon>
        <taxon>Owenia</taxon>
    </lineage>
</organism>
<evidence type="ECO:0000256" key="1">
    <source>
        <dbReference type="ARBA" id="ARBA00004120"/>
    </source>
</evidence>
<evidence type="ECO:0000313" key="16">
    <source>
        <dbReference type="EMBL" id="CAH1792548.1"/>
    </source>
</evidence>
<dbReference type="SUPFAM" id="SSF52540">
    <property type="entry name" value="P-loop containing nucleoside triphosphate hydrolases"/>
    <property type="match status" value="1"/>
</dbReference>
<dbReference type="PANTHER" id="PTHR13236">
    <property type="entry name" value="DYNEIN 2 LIGHT INTERMEDIATE CHAIN, ISOFORM 2"/>
    <property type="match status" value="1"/>
</dbReference>
<feature type="region of interest" description="Disordered" evidence="15">
    <location>
        <begin position="334"/>
        <end position="353"/>
    </location>
</feature>
<comment type="similarity">
    <text evidence="4">Belongs to the dynein light intermediate chain family.</text>
</comment>
<keyword evidence="8" id="KW-0493">Microtubule</keyword>
<keyword evidence="10" id="KW-0243">Dynein</keyword>
<evidence type="ECO:0000256" key="5">
    <source>
        <dbReference type="ARBA" id="ARBA00018863"/>
    </source>
</evidence>
<dbReference type="AlphaFoldDB" id="A0A8S4PH92"/>
<dbReference type="Gene3D" id="3.40.50.300">
    <property type="entry name" value="P-loop containing nucleotide triphosphate hydrolases"/>
    <property type="match status" value="1"/>
</dbReference>
<evidence type="ECO:0000313" key="17">
    <source>
        <dbReference type="Proteomes" id="UP000749559"/>
    </source>
</evidence>
<sequence>MGDKTIWDLAINEANAKEASSGSNEEASILFVGSKNSGKTSIILRFLDRDEAPKPTTALEYTFGRRAKGHNIAKDVGHIWELGGGTWLSKLLDVPINEENIKNISLAIVVDLSLPNELWFTLENLIKSAKQRIDDVIANLKASNPDVVNQLIKASWERIGENNPDKEMISPFPIPLIIIGSKYDVFQDFDSERRKIICKTLRFVAHSYGATLQFFSCKQEALMTRARALISHHLFATAASKTLQVEHTKPLLVPCGLDSLQQIGTPPVGDDDIGRVTARNPLELWKQAYCGHFPQENTNNPAMVEDPAKDNQYAEHAIDQLRAQKDEELERYRRLSERRAKESQQRAKAEGFV</sequence>
<dbReference type="GO" id="GO:0035721">
    <property type="term" value="P:intraciliary retrograde transport"/>
    <property type="evidence" value="ECO:0007669"/>
    <property type="project" value="InterPro"/>
</dbReference>
<keyword evidence="14" id="KW-0966">Cell projection</keyword>
<comment type="subcellular location">
    <subcellularLocation>
        <location evidence="3">Cytoplasm</location>
        <location evidence="3">Cytoskeleton</location>
        <location evidence="3">Cilium axoneme</location>
    </subcellularLocation>
    <subcellularLocation>
        <location evidence="1">Cytoplasm</location>
        <location evidence="1">Cytoskeleton</location>
        <location evidence="1">Cilium basal body</location>
    </subcellularLocation>
    <subcellularLocation>
        <location evidence="2">Cytoplasm</location>
        <location evidence="2">Cytoskeleton</location>
        <location evidence="2">Microtubule organizing center</location>
        <location evidence="2">Centrosome</location>
    </subcellularLocation>
</comment>